<keyword evidence="2" id="KW-1185">Reference proteome</keyword>
<accession>A0ABR2KXL0</accession>
<evidence type="ECO:0008006" key="3">
    <source>
        <dbReference type="Google" id="ProtNLM"/>
    </source>
</evidence>
<dbReference type="PANTHER" id="PTHR28643:SF1">
    <property type="entry name" value="SWI5-DEPENDENT RECOMBINATION DNA REPAIR PROTEIN 1 HOMOLOG"/>
    <property type="match status" value="1"/>
</dbReference>
<dbReference type="EMBL" id="JAPFFF010000002">
    <property type="protein sequence ID" value="KAK8895839.1"/>
    <property type="molecule type" value="Genomic_DNA"/>
</dbReference>
<dbReference type="Proteomes" id="UP001470230">
    <property type="component" value="Unassembled WGS sequence"/>
</dbReference>
<comment type="caution">
    <text evidence="1">The sequence shown here is derived from an EMBL/GenBank/DDBJ whole genome shotgun (WGS) entry which is preliminary data.</text>
</comment>
<name>A0ABR2KXL0_9EUKA</name>
<protein>
    <recommendedName>
        <fullName evidence="3">Meiosis protein 5 homolog</fullName>
    </recommendedName>
</protein>
<gene>
    <name evidence="1" type="ORF">M9Y10_013724</name>
</gene>
<evidence type="ECO:0000313" key="1">
    <source>
        <dbReference type="EMBL" id="KAK8895839.1"/>
    </source>
</evidence>
<organism evidence="1 2">
    <name type="scientific">Tritrichomonas musculus</name>
    <dbReference type="NCBI Taxonomy" id="1915356"/>
    <lineage>
        <taxon>Eukaryota</taxon>
        <taxon>Metamonada</taxon>
        <taxon>Parabasalia</taxon>
        <taxon>Tritrichomonadida</taxon>
        <taxon>Tritrichomonadidae</taxon>
        <taxon>Tritrichomonas</taxon>
    </lineage>
</organism>
<proteinExistence type="predicted"/>
<reference evidence="1 2" key="1">
    <citation type="submission" date="2024-04" db="EMBL/GenBank/DDBJ databases">
        <title>Tritrichomonas musculus Genome.</title>
        <authorList>
            <person name="Alves-Ferreira E."/>
            <person name="Grigg M."/>
            <person name="Lorenzi H."/>
            <person name="Galac M."/>
        </authorList>
    </citation>
    <scope>NUCLEOTIDE SEQUENCE [LARGE SCALE GENOMIC DNA]</scope>
    <source>
        <strain evidence="1 2">EAF2021</strain>
    </source>
</reference>
<evidence type="ECO:0000313" key="2">
    <source>
        <dbReference type="Proteomes" id="UP001470230"/>
    </source>
</evidence>
<dbReference type="PANTHER" id="PTHR28643">
    <property type="entry name" value="SWI5-DEPENDENT RECOMBINATION DNA REPAIR PROTEIN 1 HOMOLOG"/>
    <property type="match status" value="1"/>
</dbReference>
<dbReference type="InterPro" id="IPR042429">
    <property type="entry name" value="SFR1"/>
</dbReference>
<sequence>MSSPQTLLSFFLNATSPLTLEDIVSQTGRDQSDVEKELNTLLEENSIRKRVVTTKSNESDGNSQTKAIYWPSSIIPFISTEPIITSPFQLPFDHSKVLDRLTDQQLQQEKVWLQTKLRKVNAEFENLQHRANKKITEEEEKLLDSLTLKWLNATQEMLEDLVSKIKNTNPEMNMNRLLHELRIDPKTVKWNSEDECFDS</sequence>